<evidence type="ECO:0000313" key="3">
    <source>
        <dbReference type="EMBL" id="KAL3792807.1"/>
    </source>
</evidence>
<dbReference type="Proteomes" id="UP001516023">
    <property type="component" value="Unassembled WGS sequence"/>
</dbReference>
<gene>
    <name evidence="3" type="ORF">HJC23_002614</name>
</gene>
<evidence type="ECO:0000259" key="2">
    <source>
        <dbReference type="Pfam" id="PF13843"/>
    </source>
</evidence>
<sequence length="653" mass="74196">MARAKPGGVGAKGSALMKLFHPSEPLCAHFSDQLNNKGRLANCTIDEHPPAAPAASLSQEDPNLNLRESRSNAEPSVQVPTGRGLSASEVAELRDQGIEDDDDNEPLPENVGADSLPSPEGTWADLRQCCRNMAGDVVIPATNAHLTSETNIKEFVIWLGCVFFMNCYQGIGDRRLWWSLQPISLTEGAPYRLGVYMSRKRWEDICTALRYTLRPAPYFVDKFHPIRELQDAFNEHYKNEYCPGWWNCLDESMSVWYNKFCPGFMCVPRKPHPFGNEYHTICDGELDGPSNPILWHAEIQEGKDRPVILGPKKYDEKGKTVGLMCRMVEPIKSSGKCVTMDSGFNVSMGIVDMERVQGVYGQALIKKRGCYWPKGVPGDAIDDYFKDKAIGHGETLEFDFDGHPFFIHCTKEEKYVTKFMTTFGCLNDVEGHYAYRTLTDGGRVSRCMADKMVANRQFTFFLSVAEVNAVNSRARSRGVEGEVGLDFRRKLAVQMMENNIDDNLIHRSPVRYFPGTTDQSSAVVKMNPLRSSSIFLIELVLLVQIIACASSYGRRHLLSHNVTPNESRSLEWNFDDEQDDYGNGEDYYYEDDDYEDNTFEDDVYDELEDDEFEDDEFGDNDYGDNEYDDDEFDEYTDDEYGGEYNDDNEEDNR</sequence>
<proteinExistence type="predicted"/>
<evidence type="ECO:0000313" key="4">
    <source>
        <dbReference type="Proteomes" id="UP001516023"/>
    </source>
</evidence>
<evidence type="ECO:0000256" key="1">
    <source>
        <dbReference type="SAM" id="MobiDB-lite"/>
    </source>
</evidence>
<feature type="domain" description="PiggyBac transposable element-derived protein" evidence="2">
    <location>
        <begin position="141"/>
        <end position="425"/>
    </location>
</feature>
<accession>A0ABD3PXN4</accession>
<dbReference type="AlphaFoldDB" id="A0ABD3PXN4"/>
<organism evidence="3 4">
    <name type="scientific">Cyclotella cryptica</name>
    <dbReference type="NCBI Taxonomy" id="29204"/>
    <lineage>
        <taxon>Eukaryota</taxon>
        <taxon>Sar</taxon>
        <taxon>Stramenopiles</taxon>
        <taxon>Ochrophyta</taxon>
        <taxon>Bacillariophyta</taxon>
        <taxon>Coscinodiscophyceae</taxon>
        <taxon>Thalassiosirophycidae</taxon>
        <taxon>Stephanodiscales</taxon>
        <taxon>Stephanodiscaceae</taxon>
        <taxon>Cyclotella</taxon>
    </lineage>
</organism>
<reference evidence="3 4" key="1">
    <citation type="journal article" date="2020" name="G3 (Bethesda)">
        <title>Improved Reference Genome for Cyclotella cryptica CCMP332, a Model for Cell Wall Morphogenesis, Salinity Adaptation, and Lipid Production in Diatoms (Bacillariophyta).</title>
        <authorList>
            <person name="Roberts W.R."/>
            <person name="Downey K.M."/>
            <person name="Ruck E.C."/>
            <person name="Traller J.C."/>
            <person name="Alverson A.J."/>
        </authorList>
    </citation>
    <scope>NUCLEOTIDE SEQUENCE [LARGE SCALE GENOMIC DNA]</scope>
    <source>
        <strain evidence="3 4">CCMP332</strain>
    </source>
</reference>
<dbReference type="PANTHER" id="PTHR46599:SF3">
    <property type="entry name" value="PIGGYBAC TRANSPOSABLE ELEMENT-DERIVED PROTEIN 4"/>
    <property type="match status" value="1"/>
</dbReference>
<keyword evidence="4" id="KW-1185">Reference proteome</keyword>
<name>A0ABD3PXN4_9STRA</name>
<feature type="region of interest" description="Disordered" evidence="1">
    <location>
        <begin position="569"/>
        <end position="653"/>
    </location>
</feature>
<protein>
    <recommendedName>
        <fullName evidence="2">PiggyBac transposable element-derived protein domain-containing protein</fullName>
    </recommendedName>
</protein>
<feature type="region of interest" description="Disordered" evidence="1">
    <location>
        <begin position="67"/>
        <end position="118"/>
    </location>
</feature>
<comment type="caution">
    <text evidence="3">The sequence shown here is derived from an EMBL/GenBank/DDBJ whole genome shotgun (WGS) entry which is preliminary data.</text>
</comment>
<dbReference type="InterPro" id="IPR029526">
    <property type="entry name" value="PGBD"/>
</dbReference>
<dbReference type="Pfam" id="PF13843">
    <property type="entry name" value="DDE_Tnp_1_7"/>
    <property type="match status" value="1"/>
</dbReference>
<dbReference type="PANTHER" id="PTHR46599">
    <property type="entry name" value="PIGGYBAC TRANSPOSABLE ELEMENT-DERIVED PROTEIN 4"/>
    <property type="match status" value="1"/>
</dbReference>
<feature type="compositionally biased region" description="Acidic residues" evidence="1">
    <location>
        <begin position="573"/>
        <end position="653"/>
    </location>
</feature>
<dbReference type="EMBL" id="JABMIG020000098">
    <property type="protein sequence ID" value="KAL3792807.1"/>
    <property type="molecule type" value="Genomic_DNA"/>
</dbReference>